<dbReference type="AlphaFoldDB" id="A0A6B2HB88"/>
<sequence>MRIIIPMAGMGKRMRPHTLTVPKPLIPIAGKPIVQRLVEDIAKVCHEPIEEVAFIIGHFGEEVENDLREIATKIGAKGTIVYQEEALGTAHAIMCAKESLDGKVVVAFADTLFKADFKLDTNSDGTIWVQRVEDPRAFGVVKLNESGEITDFVEKPQEFVSDMAIIGIYYFRDGAYLRSELQYLLDNNIMDKGEYQLTNALENMKNKGTRFIPAVISEWLDCGNKNATVYTNQRYLEYIKDEQGLVASSAKLVNSVVIQPVYIGENVVIENSVVGPHASIGNNSSLTNSIVSNSIVQENTSIKNGNITNSMLGNFVSYERSPSDLSLGDFNTLLE</sequence>
<dbReference type="RefSeq" id="WP_162347180.1">
    <property type="nucleotide sequence ID" value="NZ_JAAEAA010000020.1"/>
</dbReference>
<dbReference type="EMBL" id="JAAEAA010000020">
    <property type="protein sequence ID" value="NDK57122.1"/>
    <property type="molecule type" value="Genomic_DNA"/>
</dbReference>
<evidence type="ECO:0000259" key="1">
    <source>
        <dbReference type="Pfam" id="PF00483"/>
    </source>
</evidence>
<dbReference type="InterPro" id="IPR050486">
    <property type="entry name" value="Mannose-1P_guanyltransferase"/>
</dbReference>
<feature type="domain" description="Nucleotidyl transferase" evidence="1">
    <location>
        <begin position="5"/>
        <end position="235"/>
    </location>
</feature>
<evidence type="ECO:0000313" key="2">
    <source>
        <dbReference type="EMBL" id="NDK57122.1"/>
    </source>
</evidence>
<gene>
    <name evidence="2" type="ORF">GWO68_14450</name>
</gene>
<evidence type="ECO:0000313" key="3">
    <source>
        <dbReference type="Proteomes" id="UP000478546"/>
    </source>
</evidence>
<dbReference type="SUPFAM" id="SSF53448">
    <property type="entry name" value="Nucleotide-diphospho-sugar transferases"/>
    <property type="match status" value="1"/>
</dbReference>
<accession>A0A6B2HB88</accession>
<dbReference type="Gene3D" id="2.160.10.10">
    <property type="entry name" value="Hexapeptide repeat proteins"/>
    <property type="match status" value="1"/>
</dbReference>
<keyword evidence="3" id="KW-1185">Reference proteome</keyword>
<reference evidence="2 3" key="1">
    <citation type="submission" date="2020-01" db="EMBL/GenBank/DDBJ databases">
        <authorList>
            <person name="Kim M.K."/>
        </authorList>
    </citation>
    <scope>NUCLEOTIDE SEQUENCE [LARGE SCALE GENOMIC DNA]</scope>
    <source>
        <strain evidence="2 3">BT213</strain>
    </source>
</reference>
<dbReference type="Gene3D" id="3.90.550.10">
    <property type="entry name" value="Spore Coat Polysaccharide Biosynthesis Protein SpsA, Chain A"/>
    <property type="match status" value="1"/>
</dbReference>
<organism evidence="2 3">
    <name type="scientific">Pontibacter fetidus</name>
    <dbReference type="NCBI Taxonomy" id="2700082"/>
    <lineage>
        <taxon>Bacteria</taxon>
        <taxon>Pseudomonadati</taxon>
        <taxon>Bacteroidota</taxon>
        <taxon>Cytophagia</taxon>
        <taxon>Cytophagales</taxon>
        <taxon>Hymenobacteraceae</taxon>
        <taxon>Pontibacter</taxon>
    </lineage>
</organism>
<protein>
    <submittedName>
        <fullName evidence="2">NTP transferase domain-containing protein</fullName>
    </submittedName>
</protein>
<proteinExistence type="predicted"/>
<name>A0A6B2HB88_9BACT</name>
<comment type="caution">
    <text evidence="2">The sequence shown here is derived from an EMBL/GenBank/DDBJ whole genome shotgun (WGS) entry which is preliminary data.</text>
</comment>
<dbReference type="GO" id="GO:0016740">
    <property type="term" value="F:transferase activity"/>
    <property type="evidence" value="ECO:0007669"/>
    <property type="project" value="UniProtKB-KW"/>
</dbReference>
<keyword evidence="2" id="KW-0808">Transferase</keyword>
<dbReference type="InterPro" id="IPR029044">
    <property type="entry name" value="Nucleotide-diphossugar_trans"/>
</dbReference>
<dbReference type="InterPro" id="IPR005835">
    <property type="entry name" value="NTP_transferase_dom"/>
</dbReference>
<dbReference type="PANTHER" id="PTHR22572">
    <property type="entry name" value="SUGAR-1-PHOSPHATE GUANYL TRANSFERASE"/>
    <property type="match status" value="1"/>
</dbReference>
<dbReference type="Proteomes" id="UP000478546">
    <property type="component" value="Unassembled WGS sequence"/>
</dbReference>
<dbReference type="Pfam" id="PF00483">
    <property type="entry name" value="NTP_transferase"/>
    <property type="match status" value="1"/>
</dbReference>
<dbReference type="CDD" id="cd04181">
    <property type="entry name" value="NTP_transferase"/>
    <property type="match status" value="1"/>
</dbReference>